<name>A0A1C0Z129_9BACL</name>
<dbReference type="Pfam" id="PF14070">
    <property type="entry name" value="YjfB_motility"/>
    <property type="match status" value="1"/>
</dbReference>
<organism evidence="1 2">
    <name type="scientific">Caryophanon latum</name>
    <dbReference type="NCBI Taxonomy" id="33977"/>
    <lineage>
        <taxon>Bacteria</taxon>
        <taxon>Bacillati</taxon>
        <taxon>Bacillota</taxon>
        <taxon>Bacilli</taxon>
        <taxon>Bacillales</taxon>
        <taxon>Caryophanaceae</taxon>
        <taxon>Caryophanon</taxon>
    </lineage>
</organism>
<dbReference type="InterPro" id="IPR025906">
    <property type="entry name" value="YjfB_motility"/>
</dbReference>
<evidence type="ECO:0008006" key="3">
    <source>
        <dbReference type="Google" id="ProtNLM"/>
    </source>
</evidence>
<reference evidence="1 2" key="1">
    <citation type="submission" date="2016-07" db="EMBL/GenBank/DDBJ databases">
        <title>Caryophanon latum genome sequencing.</title>
        <authorList>
            <person name="Verma A."/>
            <person name="Pal Y."/>
            <person name="Krishnamurthi S."/>
        </authorList>
    </citation>
    <scope>NUCLEOTIDE SEQUENCE [LARGE SCALE GENOMIC DNA]</scope>
    <source>
        <strain evidence="1 2">DSM 14151</strain>
    </source>
</reference>
<comment type="caution">
    <text evidence="1">The sequence shown here is derived from an EMBL/GenBank/DDBJ whole genome shotgun (WGS) entry which is preliminary data.</text>
</comment>
<keyword evidence="2" id="KW-1185">Reference proteome</keyword>
<dbReference type="RefSeq" id="WP_066462058.1">
    <property type="nucleotide sequence ID" value="NZ_MATO01000012.1"/>
</dbReference>
<proteinExistence type="predicted"/>
<gene>
    <name evidence="1" type="ORF">A6K76_01030</name>
</gene>
<dbReference type="OrthoDB" id="1924973at2"/>
<dbReference type="AlphaFoldDB" id="A0A1C0Z129"/>
<dbReference type="EMBL" id="MATO01000012">
    <property type="protein sequence ID" value="OCS93102.1"/>
    <property type="molecule type" value="Genomic_DNA"/>
</dbReference>
<evidence type="ECO:0000313" key="1">
    <source>
        <dbReference type="EMBL" id="OCS93102.1"/>
    </source>
</evidence>
<accession>A0A1C0Z129</accession>
<evidence type="ECO:0000313" key="2">
    <source>
        <dbReference type="Proteomes" id="UP000093482"/>
    </source>
</evidence>
<dbReference type="Proteomes" id="UP000093482">
    <property type="component" value="Unassembled WGS sequence"/>
</dbReference>
<sequence length="59" mass="6297">MDIAALSTQLAQVNMMQQVSLAVTSMAMDAQTEMTEQLVQSFEASAPHPTLGQSIDISV</sequence>
<protein>
    <recommendedName>
        <fullName evidence="3">Motility protein</fullName>
    </recommendedName>
</protein>